<reference evidence="1" key="2">
    <citation type="submission" date="2015-06" db="UniProtKB">
        <authorList>
            <consortium name="EnsemblPlants"/>
        </authorList>
    </citation>
    <scope>IDENTIFICATION</scope>
    <source>
        <strain evidence="1">DM1-3 516 R44</strain>
    </source>
</reference>
<dbReference type="Proteomes" id="UP000011115">
    <property type="component" value="Unassembled WGS sequence"/>
</dbReference>
<evidence type="ECO:0000313" key="1">
    <source>
        <dbReference type="EnsemblPlants" id="PGSC0003DMT400000705"/>
    </source>
</evidence>
<sequence length="135" mass="15426">MPSVYKMIAIVMLQSDFKPDFRLGKHFQGIVEPIQIPAIGAKFGLRYVPTDADEAEVMNKSTDRMLVRPMPHLYQSFPMREYVKDDGLGEGIWRLFEEVDAIIEDEAMTSGIRDVEPQEQLQNWTSTPLLIPRAA</sequence>
<protein>
    <submittedName>
        <fullName evidence="1">Uncharacterized protein</fullName>
    </submittedName>
</protein>
<name>M0ZH71_SOLTU</name>
<dbReference type="PaxDb" id="4113-PGSC0003DMT400000705"/>
<accession>M0ZH71</accession>
<proteinExistence type="predicted"/>
<keyword evidence="2" id="KW-1185">Reference proteome</keyword>
<dbReference type="HOGENOM" id="CLU_2030830_0_0_1"/>
<dbReference type="Gramene" id="PGSC0003DMT400000705">
    <property type="protein sequence ID" value="PGSC0003DMT400000705"/>
    <property type="gene ID" value="PGSC0003DMG400000256"/>
</dbReference>
<reference evidence="2" key="1">
    <citation type="journal article" date="2011" name="Nature">
        <title>Genome sequence and analysis of the tuber crop potato.</title>
        <authorList>
            <consortium name="The Potato Genome Sequencing Consortium"/>
        </authorList>
    </citation>
    <scope>NUCLEOTIDE SEQUENCE [LARGE SCALE GENOMIC DNA]</scope>
    <source>
        <strain evidence="2">cv. DM1-3 516 R44</strain>
    </source>
</reference>
<dbReference type="EnsemblPlants" id="PGSC0003DMT400000705">
    <property type="protein sequence ID" value="PGSC0003DMT400000705"/>
    <property type="gene ID" value="PGSC0003DMG400000256"/>
</dbReference>
<dbReference type="AlphaFoldDB" id="M0ZH71"/>
<organism evidence="1 2">
    <name type="scientific">Solanum tuberosum</name>
    <name type="common">Potato</name>
    <dbReference type="NCBI Taxonomy" id="4113"/>
    <lineage>
        <taxon>Eukaryota</taxon>
        <taxon>Viridiplantae</taxon>
        <taxon>Streptophyta</taxon>
        <taxon>Embryophyta</taxon>
        <taxon>Tracheophyta</taxon>
        <taxon>Spermatophyta</taxon>
        <taxon>Magnoliopsida</taxon>
        <taxon>eudicotyledons</taxon>
        <taxon>Gunneridae</taxon>
        <taxon>Pentapetalae</taxon>
        <taxon>asterids</taxon>
        <taxon>lamiids</taxon>
        <taxon>Solanales</taxon>
        <taxon>Solanaceae</taxon>
        <taxon>Solanoideae</taxon>
        <taxon>Solaneae</taxon>
        <taxon>Solanum</taxon>
    </lineage>
</organism>
<dbReference type="InParanoid" id="M0ZH71"/>
<evidence type="ECO:0000313" key="2">
    <source>
        <dbReference type="Proteomes" id="UP000011115"/>
    </source>
</evidence>